<keyword evidence="3" id="KW-0378">Hydrolase</keyword>
<dbReference type="CDD" id="cd16332">
    <property type="entry name" value="Prp-like"/>
    <property type="match status" value="1"/>
</dbReference>
<dbReference type="Pfam" id="PF04327">
    <property type="entry name" value="Peptidase_Prp"/>
    <property type="match status" value="1"/>
</dbReference>
<keyword evidence="4" id="KW-0788">Thiol protease</keyword>
<evidence type="ECO:0000313" key="8">
    <source>
        <dbReference type="Proteomes" id="UP000310506"/>
    </source>
</evidence>
<accession>A0A4S3B3L4</accession>
<proteinExistence type="inferred from homology"/>
<evidence type="ECO:0000256" key="2">
    <source>
        <dbReference type="ARBA" id="ARBA00022670"/>
    </source>
</evidence>
<dbReference type="PANTHER" id="PTHR39178:SF1">
    <property type="entry name" value="RIBOSOMAL-PROCESSING CYSTEINE PROTEASE PRP"/>
    <property type="match status" value="1"/>
</dbReference>
<keyword evidence="8" id="KW-1185">Reference proteome</keyword>
<comment type="similarity">
    <text evidence="5">Belongs to the Prp family.</text>
</comment>
<dbReference type="Proteomes" id="UP000310506">
    <property type="component" value="Unassembled WGS sequence"/>
</dbReference>
<keyword evidence="2 7" id="KW-0645">Protease</keyword>
<sequence>MRVLFKQDDQGCFQSFELSGHAGSGPYGYDLVCAACSSLSINTVNSIEQLAQTVPIVESDEGYLFLTVPADLSVEQREKVQLLTDSLQIGLRDIAKEYPEFVRFT</sequence>
<evidence type="ECO:0000256" key="5">
    <source>
        <dbReference type="ARBA" id="ARBA00044503"/>
    </source>
</evidence>
<name>A0A4S3B3L4_9ENTE</name>
<protein>
    <recommendedName>
        <fullName evidence="6">Ribosomal processing cysteine protease Prp</fullName>
    </recommendedName>
</protein>
<dbReference type="Gene3D" id="3.30.70.1490">
    <property type="entry name" value="Cysteine protease Prp"/>
    <property type="match status" value="1"/>
</dbReference>
<keyword evidence="1" id="KW-0690">Ribosome biogenesis</keyword>
<dbReference type="GO" id="GO:0042254">
    <property type="term" value="P:ribosome biogenesis"/>
    <property type="evidence" value="ECO:0007669"/>
    <property type="project" value="UniProtKB-KW"/>
</dbReference>
<dbReference type="InterPro" id="IPR036764">
    <property type="entry name" value="Peptidase_Prp_sf"/>
</dbReference>
<evidence type="ECO:0000256" key="3">
    <source>
        <dbReference type="ARBA" id="ARBA00022801"/>
    </source>
</evidence>
<comment type="caution">
    <text evidence="7">The sequence shown here is derived from an EMBL/GenBank/DDBJ whole genome shotgun (WGS) entry which is preliminary data.</text>
</comment>
<dbReference type="InterPro" id="IPR007422">
    <property type="entry name" value="Peptidase_Prp"/>
</dbReference>
<dbReference type="PANTHER" id="PTHR39178">
    <property type="entry name" value="HYPOTHETICAL RIBOSOME-ASSOCIATED PROTEIN"/>
    <property type="match status" value="1"/>
</dbReference>
<evidence type="ECO:0000313" key="7">
    <source>
        <dbReference type="EMBL" id="THB61028.1"/>
    </source>
</evidence>
<reference evidence="7 8" key="1">
    <citation type="submission" date="2019-01" db="EMBL/GenBank/DDBJ databases">
        <title>Vagococcus silagei sp. nov. isolated from brewer's grain.</title>
        <authorList>
            <person name="Guu J.-R."/>
        </authorList>
    </citation>
    <scope>NUCLEOTIDE SEQUENCE [LARGE SCALE GENOMIC DNA]</scope>
    <source>
        <strain evidence="7 8">2B-2</strain>
    </source>
</reference>
<dbReference type="GO" id="GO:0008234">
    <property type="term" value="F:cysteine-type peptidase activity"/>
    <property type="evidence" value="ECO:0007669"/>
    <property type="project" value="UniProtKB-KW"/>
</dbReference>
<dbReference type="OrthoDB" id="48998at2"/>
<dbReference type="GO" id="GO:0006508">
    <property type="term" value="P:proteolysis"/>
    <property type="evidence" value="ECO:0007669"/>
    <property type="project" value="UniProtKB-KW"/>
</dbReference>
<evidence type="ECO:0000256" key="1">
    <source>
        <dbReference type="ARBA" id="ARBA00022517"/>
    </source>
</evidence>
<dbReference type="SUPFAM" id="SSF118010">
    <property type="entry name" value="TM1457-like"/>
    <property type="match status" value="1"/>
</dbReference>
<evidence type="ECO:0000256" key="6">
    <source>
        <dbReference type="ARBA" id="ARBA00044538"/>
    </source>
</evidence>
<evidence type="ECO:0000256" key="4">
    <source>
        <dbReference type="ARBA" id="ARBA00022807"/>
    </source>
</evidence>
<gene>
    <name evidence="7" type="ORF">ESZ54_07830</name>
</gene>
<organism evidence="7 8">
    <name type="scientific">Vagococcus silagei</name>
    <dbReference type="NCBI Taxonomy" id="2508885"/>
    <lineage>
        <taxon>Bacteria</taxon>
        <taxon>Bacillati</taxon>
        <taxon>Bacillota</taxon>
        <taxon>Bacilli</taxon>
        <taxon>Lactobacillales</taxon>
        <taxon>Enterococcaceae</taxon>
        <taxon>Vagococcus</taxon>
    </lineage>
</organism>
<dbReference type="EMBL" id="SDGV01000017">
    <property type="protein sequence ID" value="THB61028.1"/>
    <property type="molecule type" value="Genomic_DNA"/>
</dbReference>
<dbReference type="AlphaFoldDB" id="A0A4S3B3L4"/>